<dbReference type="Proteomes" id="UP000539642">
    <property type="component" value="Unassembled WGS sequence"/>
</dbReference>
<dbReference type="EMBL" id="JACHEO010000006">
    <property type="protein sequence ID" value="MBB5347809.1"/>
    <property type="molecule type" value="Genomic_DNA"/>
</dbReference>
<name>A0A840V259_9BACT</name>
<reference evidence="1 2" key="1">
    <citation type="submission" date="2020-08" db="EMBL/GenBank/DDBJ databases">
        <title>Genomic Encyclopedia of Type Strains, Phase IV (KMG-IV): sequencing the most valuable type-strain genomes for metagenomic binning, comparative biology and taxonomic classification.</title>
        <authorList>
            <person name="Goeker M."/>
        </authorList>
    </citation>
    <scope>NUCLEOTIDE SEQUENCE [LARGE SCALE GENOMIC DNA]</scope>
    <source>
        <strain evidence="1 2">DSM 28570</strain>
    </source>
</reference>
<evidence type="ECO:0000313" key="2">
    <source>
        <dbReference type="Proteomes" id="UP000539642"/>
    </source>
</evidence>
<comment type="caution">
    <text evidence="1">The sequence shown here is derived from an EMBL/GenBank/DDBJ whole genome shotgun (WGS) entry which is preliminary data.</text>
</comment>
<dbReference type="AlphaFoldDB" id="A0A840V259"/>
<organism evidence="1 2">
    <name type="scientific">Desulfoprunum benzoelyticum</name>
    <dbReference type="NCBI Taxonomy" id="1506996"/>
    <lineage>
        <taxon>Bacteria</taxon>
        <taxon>Pseudomonadati</taxon>
        <taxon>Thermodesulfobacteriota</taxon>
        <taxon>Desulfobulbia</taxon>
        <taxon>Desulfobulbales</taxon>
        <taxon>Desulfobulbaceae</taxon>
        <taxon>Desulfoprunum</taxon>
    </lineage>
</organism>
<protein>
    <submittedName>
        <fullName evidence="1">Uncharacterized protein</fullName>
    </submittedName>
</protein>
<accession>A0A840V259</accession>
<sequence>MLKPQDIFVLLKLVVMGSRPWSYTILAVELGMSSSQIHSAVKRALAAKLAVRQSEKIAPNFRNLEEFLIHGLKYVFWAEQGEMTRGMPTAYAAPPLAELLVSTAAEPPPVWPDPDGEIRGIAFRPLHKLAPQAARADKNLYELLTLVDAVRSGRAREREIATKKLRMRLEQYASDNKPQP</sequence>
<dbReference type="RefSeq" id="WP_183349900.1">
    <property type="nucleotide sequence ID" value="NZ_JACHEO010000006.1"/>
</dbReference>
<gene>
    <name evidence="1" type="ORF">HNQ81_001533</name>
</gene>
<evidence type="ECO:0000313" key="1">
    <source>
        <dbReference type="EMBL" id="MBB5347809.1"/>
    </source>
</evidence>
<keyword evidence="2" id="KW-1185">Reference proteome</keyword>
<proteinExistence type="predicted"/>